<gene>
    <name evidence="2" type="ORF">OEA41_006557</name>
</gene>
<evidence type="ECO:0000256" key="1">
    <source>
        <dbReference type="SAM" id="Phobius"/>
    </source>
</evidence>
<dbReference type="Proteomes" id="UP001276659">
    <property type="component" value="Unassembled WGS sequence"/>
</dbReference>
<keyword evidence="1" id="KW-0472">Membrane</keyword>
<sequence length="146" mass="15753">MGAGPPSTFLTFLATLIYGSVVFHRHRCSRSKFADNDQDDALMDSTGNLDRNLAVYGNEGAVGPFFETDGTGVEKTLLELGGFQIKRKEVAELQAGEAANELAGKGRKATMVDTTKELPPQSIGDERIYELAAARSVRIVRKSCAV</sequence>
<evidence type="ECO:0000313" key="3">
    <source>
        <dbReference type="Proteomes" id="UP001276659"/>
    </source>
</evidence>
<feature type="transmembrane region" description="Helical" evidence="1">
    <location>
        <begin position="6"/>
        <end position="23"/>
    </location>
</feature>
<proteinExistence type="predicted"/>
<reference evidence="2" key="1">
    <citation type="submission" date="2022-11" db="EMBL/GenBank/DDBJ databases">
        <title>Chromosomal genome sequence assembly and mating type (MAT) locus characterization of the leprose asexual lichenized fungus Lepraria neglecta (Nyl.) Erichsen.</title>
        <authorList>
            <person name="Allen J.L."/>
            <person name="Pfeffer B."/>
        </authorList>
    </citation>
    <scope>NUCLEOTIDE SEQUENCE</scope>
    <source>
        <strain evidence="2">Allen 5258</strain>
    </source>
</reference>
<dbReference type="EMBL" id="JASNWA010000007">
    <property type="protein sequence ID" value="KAK3173228.1"/>
    <property type="molecule type" value="Genomic_DNA"/>
</dbReference>
<evidence type="ECO:0000313" key="2">
    <source>
        <dbReference type="EMBL" id="KAK3173228.1"/>
    </source>
</evidence>
<organism evidence="2 3">
    <name type="scientific">Lepraria neglecta</name>
    <dbReference type="NCBI Taxonomy" id="209136"/>
    <lineage>
        <taxon>Eukaryota</taxon>
        <taxon>Fungi</taxon>
        <taxon>Dikarya</taxon>
        <taxon>Ascomycota</taxon>
        <taxon>Pezizomycotina</taxon>
        <taxon>Lecanoromycetes</taxon>
        <taxon>OSLEUM clade</taxon>
        <taxon>Lecanoromycetidae</taxon>
        <taxon>Lecanorales</taxon>
        <taxon>Lecanorineae</taxon>
        <taxon>Stereocaulaceae</taxon>
        <taxon>Lepraria</taxon>
    </lineage>
</organism>
<protein>
    <submittedName>
        <fullName evidence="2">Uncharacterized protein</fullName>
    </submittedName>
</protein>
<keyword evidence="3" id="KW-1185">Reference proteome</keyword>
<keyword evidence="1" id="KW-1133">Transmembrane helix</keyword>
<keyword evidence="1" id="KW-0812">Transmembrane</keyword>
<comment type="caution">
    <text evidence="2">The sequence shown here is derived from an EMBL/GenBank/DDBJ whole genome shotgun (WGS) entry which is preliminary data.</text>
</comment>
<name>A0AAD9ZBT2_9LECA</name>
<accession>A0AAD9ZBT2</accession>
<dbReference type="AlphaFoldDB" id="A0AAD9ZBT2"/>